<name>A0ABS5UB27_9BACT</name>
<dbReference type="Gene3D" id="3.30.450.20">
    <property type="entry name" value="PAS domain"/>
    <property type="match status" value="2"/>
</dbReference>
<dbReference type="Pfam" id="PF00990">
    <property type="entry name" value="GGDEF"/>
    <property type="match status" value="1"/>
</dbReference>
<dbReference type="SMART" id="SM00091">
    <property type="entry name" value="PAS"/>
    <property type="match status" value="2"/>
</dbReference>
<dbReference type="NCBIfam" id="TIGR00254">
    <property type="entry name" value="GGDEF"/>
    <property type="match status" value="1"/>
</dbReference>
<dbReference type="InterPro" id="IPR035965">
    <property type="entry name" value="PAS-like_dom_sf"/>
</dbReference>
<dbReference type="EMBL" id="JAHDYS010000014">
    <property type="protein sequence ID" value="MBT1072868.1"/>
    <property type="molecule type" value="Genomic_DNA"/>
</dbReference>
<dbReference type="InterPro" id="IPR029787">
    <property type="entry name" value="Nucleotide_cyclase"/>
</dbReference>
<protein>
    <submittedName>
        <fullName evidence="7">EAL domain-containing protein</fullName>
    </submittedName>
</protein>
<dbReference type="SMART" id="SM00052">
    <property type="entry name" value="EAL"/>
    <property type="match status" value="1"/>
</dbReference>
<dbReference type="Proteomes" id="UP000784128">
    <property type="component" value="Unassembled WGS sequence"/>
</dbReference>
<feature type="domain" description="PAC" evidence="4">
    <location>
        <begin position="331"/>
        <end position="385"/>
    </location>
</feature>
<organism evidence="7 8">
    <name type="scientific">Pelotalea chapellei</name>
    <dbReference type="NCBI Taxonomy" id="44671"/>
    <lineage>
        <taxon>Bacteria</taxon>
        <taxon>Pseudomonadati</taxon>
        <taxon>Thermodesulfobacteriota</taxon>
        <taxon>Desulfuromonadia</taxon>
        <taxon>Geobacterales</taxon>
        <taxon>Geobacteraceae</taxon>
        <taxon>Pelotalea</taxon>
    </lineage>
</organism>
<dbReference type="InterPro" id="IPR000160">
    <property type="entry name" value="GGDEF_dom"/>
</dbReference>
<dbReference type="SUPFAM" id="SSF141868">
    <property type="entry name" value="EAL domain-like"/>
    <property type="match status" value="1"/>
</dbReference>
<gene>
    <name evidence="7" type="ORF">KJB30_13815</name>
</gene>
<reference evidence="7 8" key="1">
    <citation type="submission" date="2021-05" db="EMBL/GenBank/DDBJ databases">
        <title>The draft genome of Geobacter chapellei DSM 13688.</title>
        <authorList>
            <person name="Xu Z."/>
            <person name="Masuda Y."/>
            <person name="Itoh H."/>
            <person name="Senoo K."/>
        </authorList>
    </citation>
    <scope>NUCLEOTIDE SEQUENCE [LARGE SCALE GENOMIC DNA]</scope>
    <source>
        <strain evidence="7 8">DSM 13688</strain>
    </source>
</reference>
<comment type="caution">
    <text evidence="7">The sequence shown here is derived from an EMBL/GenBank/DDBJ whole genome shotgun (WGS) entry which is preliminary data.</text>
</comment>
<dbReference type="Gene3D" id="3.20.20.450">
    <property type="entry name" value="EAL domain"/>
    <property type="match status" value="1"/>
</dbReference>
<evidence type="ECO:0000313" key="8">
    <source>
        <dbReference type="Proteomes" id="UP000784128"/>
    </source>
</evidence>
<dbReference type="SUPFAM" id="SSF52172">
    <property type="entry name" value="CheY-like"/>
    <property type="match status" value="1"/>
</dbReference>
<dbReference type="SUPFAM" id="SSF55073">
    <property type="entry name" value="Nucleotide cyclase"/>
    <property type="match status" value="1"/>
</dbReference>
<dbReference type="Gene3D" id="3.40.50.2300">
    <property type="match status" value="1"/>
</dbReference>
<dbReference type="Pfam" id="PF00072">
    <property type="entry name" value="Response_reg"/>
    <property type="match status" value="1"/>
</dbReference>
<dbReference type="PROSITE" id="PS50110">
    <property type="entry name" value="RESPONSE_REGULATORY"/>
    <property type="match status" value="1"/>
</dbReference>
<dbReference type="InterPro" id="IPR013767">
    <property type="entry name" value="PAS_fold"/>
</dbReference>
<dbReference type="InterPro" id="IPR001789">
    <property type="entry name" value="Sig_transdc_resp-reg_receiver"/>
</dbReference>
<dbReference type="InterPro" id="IPR000700">
    <property type="entry name" value="PAS-assoc_C"/>
</dbReference>
<dbReference type="SUPFAM" id="SSF55785">
    <property type="entry name" value="PYP-like sensor domain (PAS domain)"/>
    <property type="match status" value="2"/>
</dbReference>
<evidence type="ECO:0000259" key="5">
    <source>
        <dbReference type="PROSITE" id="PS50883"/>
    </source>
</evidence>
<dbReference type="PANTHER" id="PTHR44757:SF2">
    <property type="entry name" value="BIOFILM ARCHITECTURE MAINTENANCE PROTEIN MBAA"/>
    <property type="match status" value="1"/>
</dbReference>
<keyword evidence="1" id="KW-0597">Phosphoprotein</keyword>
<dbReference type="Gene3D" id="3.30.70.270">
    <property type="match status" value="1"/>
</dbReference>
<dbReference type="PROSITE" id="PS50883">
    <property type="entry name" value="EAL"/>
    <property type="match status" value="1"/>
</dbReference>
<dbReference type="CDD" id="cd00156">
    <property type="entry name" value="REC"/>
    <property type="match status" value="1"/>
</dbReference>
<dbReference type="RefSeq" id="WP_214300330.1">
    <property type="nucleotide sequence ID" value="NZ_JAHDYS010000014.1"/>
</dbReference>
<sequence>MVSVIRILNLEDVPTDTELILLELRREGIKCQLERVDSRTAFIDAIAAFKPDLILSDYALPAFNGLEALRIAQNQAPDIPFVFISGTLGEEHAIETLKLGATDYVLKHRLSRLGPVIRRAFEESGERAARRQAQEALAKSEEMHRQIVETTQEGILTIDLEGATMFVNRRMAEMLGYGVIEMMNEPFLEFLDEDSRETASTLLRQESSTAGTSEIIFKHRDGSPRWATMATRQLFDDNGDHVGALVMINDITARRQAEDERNKLWAAVETGEDWVLITDVAGNIEYVNSAVQEISGYGRQEILGNNPRMFRSDKQDAGFFREMWNTILSGQVFRSIIINRKKDGTFFYLDQTITPLLNDKDAIASFVATGKDISERRRMEERLDYLAYNDVLTGLANRTLFFDRLHQTLSIPTSGSRQVVVAIVDPQRFKYINETYGVLVGDEMLQEMAKRLSTTVRPGDTVARYGGNSFSLLLNEIDAMRDAILVIERVFTVLSTPYLCNDEEIIIGFSMGIAVSPSDSNDSKRLMQCAESALFKAKEQRGNSYRFYTSDMNIMAGDFLAMERDLYHAVANKEFVLHYQRYFDIKTGLLKGMEALIRWNRPGKGLLPPGDFIHVLEETGLIVKVGDWVIQTACRQLAEWREAGFDIVPVSVNLSPSQFRQENLVERIKGHLEQSKIETDLLTIEITENIFVSDVEYTRRIFEQLRALGLRLSIDDFGTGYSSLSYLARLPLNNLKIDVSFIRDIARDPKSYSIVKVIISMARELGMQTIAEGVEHSDQLAILEELGCDLVQGYCCGRGLPGDETKTIFKPGHF</sequence>
<dbReference type="CDD" id="cd01948">
    <property type="entry name" value="EAL"/>
    <property type="match status" value="1"/>
</dbReference>
<dbReference type="Pfam" id="PF00563">
    <property type="entry name" value="EAL"/>
    <property type="match status" value="1"/>
</dbReference>
<dbReference type="InterPro" id="IPR001633">
    <property type="entry name" value="EAL_dom"/>
</dbReference>
<accession>A0ABS5UB27</accession>
<dbReference type="Pfam" id="PF00989">
    <property type="entry name" value="PAS"/>
    <property type="match status" value="1"/>
</dbReference>
<keyword evidence="8" id="KW-1185">Reference proteome</keyword>
<dbReference type="InterPro" id="IPR001610">
    <property type="entry name" value="PAC"/>
</dbReference>
<evidence type="ECO:0000259" key="4">
    <source>
        <dbReference type="PROSITE" id="PS50113"/>
    </source>
</evidence>
<dbReference type="SMART" id="SM00267">
    <property type="entry name" value="GGDEF"/>
    <property type="match status" value="1"/>
</dbReference>
<dbReference type="PROSITE" id="PS50112">
    <property type="entry name" value="PAS"/>
    <property type="match status" value="2"/>
</dbReference>
<dbReference type="Pfam" id="PF13426">
    <property type="entry name" value="PAS_9"/>
    <property type="match status" value="1"/>
</dbReference>
<dbReference type="InterPro" id="IPR052155">
    <property type="entry name" value="Biofilm_reg_signaling"/>
</dbReference>
<feature type="domain" description="PAC" evidence="4">
    <location>
        <begin position="211"/>
        <end position="263"/>
    </location>
</feature>
<dbReference type="InterPro" id="IPR011006">
    <property type="entry name" value="CheY-like_superfamily"/>
</dbReference>
<feature type="domain" description="EAL" evidence="5">
    <location>
        <begin position="559"/>
        <end position="813"/>
    </location>
</feature>
<dbReference type="CDD" id="cd00130">
    <property type="entry name" value="PAS"/>
    <property type="match status" value="2"/>
</dbReference>
<dbReference type="InterPro" id="IPR000014">
    <property type="entry name" value="PAS"/>
</dbReference>
<evidence type="ECO:0000259" key="3">
    <source>
        <dbReference type="PROSITE" id="PS50112"/>
    </source>
</evidence>
<evidence type="ECO:0000256" key="1">
    <source>
        <dbReference type="PROSITE-ProRule" id="PRU00169"/>
    </source>
</evidence>
<dbReference type="PROSITE" id="PS50113">
    <property type="entry name" value="PAC"/>
    <property type="match status" value="2"/>
</dbReference>
<feature type="domain" description="PAS" evidence="3">
    <location>
        <begin position="260"/>
        <end position="331"/>
    </location>
</feature>
<feature type="domain" description="Response regulatory" evidence="2">
    <location>
        <begin position="6"/>
        <end position="122"/>
    </location>
</feature>
<feature type="domain" description="PAS" evidence="3">
    <location>
        <begin position="140"/>
        <end position="210"/>
    </location>
</feature>
<dbReference type="InterPro" id="IPR035919">
    <property type="entry name" value="EAL_sf"/>
</dbReference>
<dbReference type="PROSITE" id="PS50887">
    <property type="entry name" value="GGDEF"/>
    <property type="match status" value="1"/>
</dbReference>
<dbReference type="InterPro" id="IPR043128">
    <property type="entry name" value="Rev_trsase/Diguanyl_cyclase"/>
</dbReference>
<dbReference type="CDD" id="cd01949">
    <property type="entry name" value="GGDEF"/>
    <property type="match status" value="1"/>
</dbReference>
<dbReference type="PANTHER" id="PTHR44757">
    <property type="entry name" value="DIGUANYLATE CYCLASE DGCP"/>
    <property type="match status" value="1"/>
</dbReference>
<dbReference type="SMART" id="SM00086">
    <property type="entry name" value="PAC"/>
    <property type="match status" value="2"/>
</dbReference>
<evidence type="ECO:0000259" key="6">
    <source>
        <dbReference type="PROSITE" id="PS50887"/>
    </source>
</evidence>
<feature type="modified residue" description="4-aspartylphosphate" evidence="1">
    <location>
        <position position="57"/>
    </location>
</feature>
<proteinExistence type="predicted"/>
<evidence type="ECO:0000313" key="7">
    <source>
        <dbReference type="EMBL" id="MBT1072868.1"/>
    </source>
</evidence>
<dbReference type="SMART" id="SM00448">
    <property type="entry name" value="REC"/>
    <property type="match status" value="1"/>
</dbReference>
<dbReference type="NCBIfam" id="TIGR00229">
    <property type="entry name" value="sensory_box"/>
    <property type="match status" value="2"/>
</dbReference>
<feature type="domain" description="GGDEF" evidence="6">
    <location>
        <begin position="417"/>
        <end position="550"/>
    </location>
</feature>
<evidence type="ECO:0000259" key="2">
    <source>
        <dbReference type="PROSITE" id="PS50110"/>
    </source>
</evidence>